<dbReference type="InterPro" id="IPR020821">
    <property type="entry name" value="ENPP1-3/EXOG-like_nuc-like"/>
</dbReference>
<evidence type="ECO:0000256" key="5">
    <source>
        <dbReference type="ARBA" id="ARBA00023157"/>
    </source>
</evidence>
<dbReference type="KEGG" id="pmrn:116953651"/>
<dbReference type="SUPFAM" id="SSF90188">
    <property type="entry name" value="Somatomedin B domain"/>
    <property type="match status" value="2"/>
</dbReference>
<dbReference type="InterPro" id="IPR044929">
    <property type="entry name" value="DNA/RNA_non-sp_Endonuclease_sf"/>
</dbReference>
<evidence type="ECO:0000313" key="9">
    <source>
        <dbReference type="Proteomes" id="UP001318040"/>
    </source>
</evidence>
<feature type="domain" description="SMB" evidence="8">
    <location>
        <begin position="114"/>
        <end position="154"/>
    </location>
</feature>
<dbReference type="InterPro" id="IPR001212">
    <property type="entry name" value="Somatomedin_B_dom"/>
</dbReference>
<dbReference type="PANTHER" id="PTHR10151:SF114">
    <property type="entry name" value="ECTONUCLEOTIDE PYROPHOSPHATASE_PHOSPHODIESTERASE C27A7.3"/>
    <property type="match status" value="1"/>
</dbReference>
<reference evidence="10" key="1">
    <citation type="submission" date="2025-08" db="UniProtKB">
        <authorList>
            <consortium name="RefSeq"/>
        </authorList>
    </citation>
    <scope>IDENTIFICATION</scope>
    <source>
        <tissue evidence="10">Sperm</tissue>
    </source>
</reference>
<comment type="subcellular location">
    <subcellularLocation>
        <location evidence="1">Secreted</location>
    </subcellularLocation>
</comment>
<evidence type="ECO:0000256" key="3">
    <source>
        <dbReference type="ARBA" id="ARBA00022723"/>
    </source>
</evidence>
<dbReference type="Gene3D" id="4.10.410.20">
    <property type="match status" value="2"/>
</dbReference>
<dbReference type="Gene3D" id="3.40.720.10">
    <property type="entry name" value="Alkaline Phosphatase, subunit A"/>
    <property type="match status" value="1"/>
</dbReference>
<evidence type="ECO:0000256" key="7">
    <source>
        <dbReference type="SAM" id="Phobius"/>
    </source>
</evidence>
<dbReference type="CDD" id="cd16018">
    <property type="entry name" value="Enpp"/>
    <property type="match status" value="1"/>
</dbReference>
<keyword evidence="3" id="KW-0479">Metal-binding</keyword>
<dbReference type="CDD" id="cd00091">
    <property type="entry name" value="NUC"/>
    <property type="match status" value="1"/>
</dbReference>
<keyword evidence="4" id="KW-0378">Hydrolase</keyword>
<keyword evidence="7" id="KW-1133">Transmembrane helix</keyword>
<dbReference type="PROSITE" id="PS50958">
    <property type="entry name" value="SMB_2"/>
    <property type="match status" value="2"/>
</dbReference>
<feature type="transmembrane region" description="Helical" evidence="7">
    <location>
        <begin position="24"/>
        <end position="46"/>
    </location>
</feature>
<evidence type="ECO:0000256" key="6">
    <source>
        <dbReference type="ARBA" id="ARBA00023180"/>
    </source>
</evidence>
<keyword evidence="7" id="KW-0812">Transmembrane</keyword>
<evidence type="ECO:0000256" key="4">
    <source>
        <dbReference type="ARBA" id="ARBA00022801"/>
    </source>
</evidence>
<dbReference type="PANTHER" id="PTHR10151">
    <property type="entry name" value="ECTONUCLEOTIDE PYROPHOSPHATASE/PHOSPHODIESTERASE"/>
    <property type="match status" value="1"/>
</dbReference>
<dbReference type="FunFam" id="4.10.410.20:FF:000001">
    <property type="entry name" value="Ectonucleotide pyrophosphatase/phosphodiesterase family member 2"/>
    <property type="match status" value="1"/>
</dbReference>
<dbReference type="GO" id="GO:0003676">
    <property type="term" value="F:nucleic acid binding"/>
    <property type="evidence" value="ECO:0007669"/>
    <property type="project" value="InterPro"/>
</dbReference>
<keyword evidence="5" id="KW-1015">Disulfide bond</keyword>
<dbReference type="SMART" id="SM00477">
    <property type="entry name" value="NUC"/>
    <property type="match status" value="1"/>
</dbReference>
<dbReference type="GO" id="GO:0046872">
    <property type="term" value="F:metal ion binding"/>
    <property type="evidence" value="ECO:0007669"/>
    <property type="project" value="UniProtKB-KW"/>
</dbReference>
<dbReference type="InterPro" id="IPR002591">
    <property type="entry name" value="Phosphodiest/P_Trfase"/>
</dbReference>
<evidence type="ECO:0000256" key="2">
    <source>
        <dbReference type="ARBA" id="ARBA00022525"/>
    </source>
</evidence>
<dbReference type="InterPro" id="IPR044925">
    <property type="entry name" value="His-Me_finger_sf"/>
</dbReference>
<keyword evidence="2" id="KW-0964">Secreted</keyword>
<evidence type="ECO:0000313" key="10">
    <source>
        <dbReference type="RefSeq" id="XP_032829940.1"/>
    </source>
</evidence>
<dbReference type="SUPFAM" id="SSF54060">
    <property type="entry name" value="His-Me finger endonucleases"/>
    <property type="match status" value="1"/>
</dbReference>
<dbReference type="SUPFAM" id="SSF53649">
    <property type="entry name" value="Alkaline phosphatase-like"/>
    <property type="match status" value="1"/>
</dbReference>
<dbReference type="PROSITE" id="PS00524">
    <property type="entry name" value="SMB_1"/>
    <property type="match status" value="2"/>
</dbReference>
<dbReference type="SMART" id="SM00892">
    <property type="entry name" value="Endonuclease_NS"/>
    <property type="match status" value="1"/>
</dbReference>
<sequence>MLPLEEVDYQSVRPTKDKVRPYKIGVLVLAACLVVVTLSLGLGLGVQLNHYKKKVAESSQSTPKPPAQSCRGRCNGRSQPASLDCVCDASCEDAGNCCPDYYDLCLLPLTSWECTRIRCGEKRLANSSCHCSDDCMEKKDCCTNYMTTCKGAKTWLAEPCEDLGTPKCPAGFKRQPLILFSLDGFRAEYLQTWSALVPNLQKLRSCGTHAPYMRAMYPTKTFPNHYTITTGMYPESHGIVDNNIYDVIFNANFSLGNEESATSKWWGGQPIWNTVTYQGLKSGTYFWPGSDVAINNTYPDYWAKYNTNDPYENRIKVVFKWLDLPEDQRPDFYTLYLDQPDGQGHNFGPVSGQVIEALQDVDRIIGMLMDGLKQRALHQCVNIMIVADHGMDKISCDRVELLNEYMSLNNIYVYEGPYGRIRARNIPQDYHKLDNEGIVRNLTCKKEGQHFKPYLKWHLPKRLHYGDSHRIETIHLFMERQWQVARQYSATGRCNGGNHGFDNEFISMQAIFIGYGPKFKNQTEVEAFENIELYNLMCDILEITPSKNNGTHGSLNHLLRSPFFTPSFPAEQSDPLSCPLTSLTSTNGLGCTWDSTLGEEVDVNQRLNLSIADVQLFEQQHLPLGRPALTLSGKRYCLLHHKNFVSAYSHDIKSPLWSSYTVSKPANNSPLPDFTEDSVRADVRLAEGVSANCSAYIATNITYGFLFPPNLVVSDIADGFTTGNIAPMYAEFKKLWNFFHKVLLVKYAVESDGLNVVSGPIFDFNFDGIADKPEEIAEFVEGTDIPIPTHYFVVLTSCKGQPAGNCTGQVVNTAFILPHRPDNSESCQTGVAQEAWVEERVRTHTARVRDVELLSGLSFYQDPSRDQNQVLRSKTYLHVFETEL</sequence>
<dbReference type="InterPro" id="IPR001604">
    <property type="entry name" value="Endo_G_ENPP1-like_dom"/>
</dbReference>
<dbReference type="GO" id="GO:0016787">
    <property type="term" value="F:hydrolase activity"/>
    <property type="evidence" value="ECO:0007669"/>
    <property type="project" value="UniProtKB-KW"/>
</dbReference>
<evidence type="ECO:0000259" key="8">
    <source>
        <dbReference type="PROSITE" id="PS50958"/>
    </source>
</evidence>
<feature type="domain" description="SMB" evidence="8">
    <location>
        <begin position="66"/>
        <end position="110"/>
    </location>
</feature>
<dbReference type="RefSeq" id="XP_032829940.1">
    <property type="nucleotide sequence ID" value="XM_032974049.1"/>
</dbReference>
<evidence type="ECO:0000256" key="1">
    <source>
        <dbReference type="ARBA" id="ARBA00004613"/>
    </source>
</evidence>
<dbReference type="Pfam" id="PF01663">
    <property type="entry name" value="Phosphodiest"/>
    <property type="match status" value="1"/>
</dbReference>
<dbReference type="Pfam" id="PF01033">
    <property type="entry name" value="Somatomedin_B"/>
    <property type="match status" value="2"/>
</dbReference>
<dbReference type="InterPro" id="IPR036024">
    <property type="entry name" value="Somatomedin_B-like_dom_sf"/>
</dbReference>
<protein>
    <submittedName>
        <fullName evidence="10">Venom phosphodiesterase 1-like</fullName>
    </submittedName>
</protein>
<keyword evidence="6" id="KW-0325">Glycoprotein</keyword>
<dbReference type="AlphaFoldDB" id="A0AAJ7XD43"/>
<accession>A0AAJ7XD43</accession>
<name>A0AAJ7XD43_PETMA</name>
<dbReference type="SMART" id="SM00201">
    <property type="entry name" value="SO"/>
    <property type="match status" value="2"/>
</dbReference>
<keyword evidence="7" id="KW-0472">Membrane</keyword>
<keyword evidence="9" id="KW-1185">Reference proteome</keyword>
<gene>
    <name evidence="10" type="primary">LOC116953651</name>
</gene>
<dbReference type="GO" id="GO:0005576">
    <property type="term" value="C:extracellular region"/>
    <property type="evidence" value="ECO:0007669"/>
    <property type="project" value="UniProtKB-SubCell"/>
</dbReference>
<dbReference type="Proteomes" id="UP001318040">
    <property type="component" value="Chromosome 3"/>
</dbReference>
<proteinExistence type="predicted"/>
<dbReference type="InterPro" id="IPR017850">
    <property type="entry name" value="Alkaline_phosphatase_core_sf"/>
</dbReference>
<dbReference type="Gene3D" id="3.40.570.10">
    <property type="entry name" value="Extracellular Endonuclease, subunit A"/>
    <property type="match status" value="1"/>
</dbReference>
<organism evidence="9 10">
    <name type="scientific">Petromyzon marinus</name>
    <name type="common">Sea lamprey</name>
    <dbReference type="NCBI Taxonomy" id="7757"/>
    <lineage>
        <taxon>Eukaryota</taxon>
        <taxon>Metazoa</taxon>
        <taxon>Chordata</taxon>
        <taxon>Craniata</taxon>
        <taxon>Vertebrata</taxon>
        <taxon>Cyclostomata</taxon>
        <taxon>Hyperoartia</taxon>
        <taxon>Petromyzontiformes</taxon>
        <taxon>Petromyzontidae</taxon>
        <taxon>Petromyzon</taxon>
    </lineage>
</organism>